<dbReference type="InterPro" id="IPR006119">
    <property type="entry name" value="Resolv_N"/>
</dbReference>
<dbReference type="AlphaFoldDB" id="A0AAW6U3C1"/>
<dbReference type="PROSITE" id="PS51737">
    <property type="entry name" value="RECOMBINASE_DNA_BIND"/>
    <property type="match status" value="1"/>
</dbReference>
<dbReference type="GO" id="GO:0003677">
    <property type="term" value="F:DNA binding"/>
    <property type="evidence" value="ECO:0007669"/>
    <property type="project" value="InterPro"/>
</dbReference>
<dbReference type="InterPro" id="IPR011109">
    <property type="entry name" value="DNA_bind_recombinase_dom"/>
</dbReference>
<keyword evidence="4" id="KW-1185">Reference proteome</keyword>
<accession>A0AAW6U3C1</accession>
<dbReference type="GO" id="GO:0000150">
    <property type="term" value="F:DNA strand exchange activity"/>
    <property type="evidence" value="ECO:0007669"/>
    <property type="project" value="InterPro"/>
</dbReference>
<evidence type="ECO:0000259" key="2">
    <source>
        <dbReference type="PROSITE" id="PS51737"/>
    </source>
</evidence>
<comment type="caution">
    <text evidence="3">The sequence shown here is derived from an EMBL/GenBank/DDBJ whole genome shotgun (WGS) entry which is preliminary data.</text>
</comment>
<dbReference type="RefSeq" id="WP_282838777.1">
    <property type="nucleotide sequence ID" value="NZ_JASCXW010000004.1"/>
</dbReference>
<evidence type="ECO:0000313" key="4">
    <source>
        <dbReference type="Proteomes" id="UP001431532"/>
    </source>
</evidence>
<reference evidence="3" key="1">
    <citation type="submission" date="2023-05" db="EMBL/GenBank/DDBJ databases">
        <title>Mariniplasma microaerophilum sp. nov., a novel anaerobic mollicute isolated from terrestrial mud volcano, Taman Peninsula, Russia.</title>
        <authorList>
            <person name="Khomyakova M.A."/>
            <person name="Merkel A.Y."/>
            <person name="Slobodkin A.I."/>
        </authorList>
    </citation>
    <scope>NUCLEOTIDE SEQUENCE</scope>
    <source>
        <strain evidence="3">M4Ah</strain>
    </source>
</reference>
<sequence length="543" mass="63351">MKEIKVIEKNSVKYAQTRLKRVAAYARVSTKLEMQQSSIDLQIKHYAKEIIFNPNYIFAGIYADHGKSGRSMDKRDGLQKLLKKIRAGHIDLVLVKSLSRFARNTVDSLKIIQETRRLGVEFYFEKEGIYSSDTTVDMILSMMSGMAEQESQSMGQNISWGFQKRAQKGQVVLHKLLGYAITEDKQYKPMPKITHIIQTLFKMKLNGSEMSELIAYAKSQDLKSTKGYPITTYQQINSILKDIRYTGTIEYGKTYMKHDGHGKRTIINDGDKPKYVIRNHHEAMIDHDTFQNVQSLMIKEKRTYDKNTSIPNVLSDFVFDLDSYKTYYRPLDKGIEMIDNMLDPKYLNNPHFPKSMSKTVIHILKRSLNALGRKFSDLEPKFDKRVQQLLSIDKIDEQLNNIGYIIKTYKDKYYTLKRKDHRDAAELAMLKDLEDEIIKFSIDYINIEDEKIKHDHTLRHAKNLKQRIQSFEYPLDSLTPEMLLSYVKQLVRVDEQNYVLVINATGDMVSPYKIKKAMTEKPLLEGDCKMHQSRQFDWKIVIL</sequence>
<dbReference type="PROSITE" id="PS51736">
    <property type="entry name" value="RECOMBINASES_3"/>
    <property type="match status" value="1"/>
</dbReference>
<protein>
    <submittedName>
        <fullName evidence="3">Recombinase family protein</fullName>
    </submittedName>
</protein>
<organism evidence="3 4">
    <name type="scientific">Peloplasma aerotolerans</name>
    <dbReference type="NCBI Taxonomy" id="3044389"/>
    <lineage>
        <taxon>Bacteria</taxon>
        <taxon>Bacillati</taxon>
        <taxon>Mycoplasmatota</taxon>
        <taxon>Mollicutes</taxon>
        <taxon>Acholeplasmatales</taxon>
        <taxon>Acholeplasmataceae</taxon>
        <taxon>Peloplasma</taxon>
    </lineage>
</organism>
<dbReference type="Proteomes" id="UP001431532">
    <property type="component" value="Unassembled WGS sequence"/>
</dbReference>
<dbReference type="InterPro" id="IPR050639">
    <property type="entry name" value="SSR_resolvase"/>
</dbReference>
<dbReference type="CDD" id="cd00338">
    <property type="entry name" value="Ser_Recombinase"/>
    <property type="match status" value="1"/>
</dbReference>
<dbReference type="Pfam" id="PF00239">
    <property type="entry name" value="Resolvase"/>
    <property type="match status" value="1"/>
</dbReference>
<dbReference type="InterPro" id="IPR038109">
    <property type="entry name" value="DNA_bind_recomb_sf"/>
</dbReference>
<dbReference type="PANTHER" id="PTHR30461:SF23">
    <property type="entry name" value="DNA RECOMBINASE-RELATED"/>
    <property type="match status" value="1"/>
</dbReference>
<dbReference type="Gene3D" id="3.90.1750.20">
    <property type="entry name" value="Putative Large Serine Recombinase, Chain B, Domain 2"/>
    <property type="match status" value="1"/>
</dbReference>
<feature type="domain" description="Resolvase/invertase-type recombinase catalytic" evidence="1">
    <location>
        <begin position="21"/>
        <end position="169"/>
    </location>
</feature>
<dbReference type="Pfam" id="PF07508">
    <property type="entry name" value="Recombinase"/>
    <property type="match status" value="1"/>
</dbReference>
<dbReference type="EMBL" id="JASCXW010000004">
    <property type="protein sequence ID" value="MDI6452362.1"/>
    <property type="molecule type" value="Genomic_DNA"/>
</dbReference>
<dbReference type="InterPro" id="IPR036162">
    <property type="entry name" value="Resolvase-like_N_sf"/>
</dbReference>
<feature type="domain" description="Recombinase" evidence="2">
    <location>
        <begin position="176"/>
        <end position="303"/>
    </location>
</feature>
<name>A0AAW6U3C1_9MOLU</name>
<dbReference type="PANTHER" id="PTHR30461">
    <property type="entry name" value="DNA-INVERTASE FROM LAMBDOID PROPHAGE"/>
    <property type="match status" value="1"/>
</dbReference>
<evidence type="ECO:0000259" key="1">
    <source>
        <dbReference type="PROSITE" id="PS51736"/>
    </source>
</evidence>
<dbReference type="SUPFAM" id="SSF53041">
    <property type="entry name" value="Resolvase-like"/>
    <property type="match status" value="1"/>
</dbReference>
<evidence type="ECO:0000313" key="3">
    <source>
        <dbReference type="EMBL" id="MDI6452362.1"/>
    </source>
</evidence>
<dbReference type="Gene3D" id="3.40.50.1390">
    <property type="entry name" value="Resolvase, N-terminal catalytic domain"/>
    <property type="match status" value="1"/>
</dbReference>
<gene>
    <name evidence="3" type="ORF">QJ521_02190</name>
</gene>
<dbReference type="SMART" id="SM00857">
    <property type="entry name" value="Resolvase"/>
    <property type="match status" value="1"/>
</dbReference>
<proteinExistence type="predicted"/>